<dbReference type="OrthoDB" id="5490598at2"/>
<evidence type="ECO:0008006" key="3">
    <source>
        <dbReference type="Google" id="ProtNLM"/>
    </source>
</evidence>
<dbReference type="EMBL" id="CP014525">
    <property type="protein sequence ID" value="AMW35407.1"/>
    <property type="molecule type" value="Genomic_DNA"/>
</dbReference>
<dbReference type="STRING" id="1549855.AY555_09700"/>
<evidence type="ECO:0000313" key="1">
    <source>
        <dbReference type="EMBL" id="AMW35407.1"/>
    </source>
</evidence>
<organism evidence="1 2">
    <name type="scientific">Haematospirillum jordaniae</name>
    <dbReference type="NCBI Taxonomy" id="1549855"/>
    <lineage>
        <taxon>Bacteria</taxon>
        <taxon>Pseudomonadati</taxon>
        <taxon>Pseudomonadota</taxon>
        <taxon>Alphaproteobacteria</taxon>
        <taxon>Rhodospirillales</taxon>
        <taxon>Novispirillaceae</taxon>
        <taxon>Haematospirillum</taxon>
    </lineage>
</organism>
<dbReference type="GeneID" id="53317426"/>
<proteinExistence type="predicted"/>
<reference evidence="1 2" key="1">
    <citation type="submission" date="2016-02" db="EMBL/GenBank/DDBJ databases">
        <title>Complete Genome of H5569, the type strain of the newly described species Haematospirillium jordaniae.</title>
        <authorList>
            <person name="Nicholson A.C."/>
            <person name="Humrighouse B.W."/>
            <person name="Loparov V."/>
            <person name="McQuiston J.R."/>
        </authorList>
    </citation>
    <scope>NUCLEOTIDE SEQUENCE [LARGE SCALE GENOMIC DNA]</scope>
    <source>
        <strain evidence="1 2">H5569</strain>
    </source>
</reference>
<dbReference type="KEGG" id="hjo:AY555_09700"/>
<dbReference type="RefSeq" id="WP_066136160.1">
    <property type="nucleotide sequence ID" value="NZ_CP014525.1"/>
</dbReference>
<protein>
    <recommendedName>
        <fullName evidence="3">Glycosyl transferase family 1 domain-containing protein</fullName>
    </recommendedName>
</protein>
<dbReference type="AlphaFoldDB" id="A0A143DFB5"/>
<dbReference type="SUPFAM" id="SSF53756">
    <property type="entry name" value="UDP-Glycosyltransferase/glycogen phosphorylase"/>
    <property type="match status" value="1"/>
</dbReference>
<dbReference type="Pfam" id="PF13692">
    <property type="entry name" value="Glyco_trans_1_4"/>
    <property type="match status" value="1"/>
</dbReference>
<keyword evidence="2" id="KW-1185">Reference proteome</keyword>
<gene>
    <name evidence="1" type="ORF">AY555_09700</name>
</gene>
<dbReference type="Gene3D" id="3.40.50.2000">
    <property type="entry name" value="Glycogen Phosphorylase B"/>
    <property type="match status" value="2"/>
</dbReference>
<dbReference type="Proteomes" id="UP000076066">
    <property type="component" value="Chromosome"/>
</dbReference>
<sequence>MRFCFLDGTADYSVFSPDHHALGGAEKALHGLADALSARGHGVSVACRVSQRVECNGIAYVPVGEATDLVADVSVAFRDPALLGQVSARRQLLWVTASPEYMAHPVVQARILATRAGVLFCGAAQHRRWSGDGPAWIMPVGVRSPFLGRSVRASTSVDPVAVVTTHPQRGLDRLLDIWCDQIRPHVPEARLLVVSRLLGSGPDYVPVVLRPLFERVEALAIKGVEVCLPPGDLDLATLWSRARLHLYPTCDDDMCCWTLAESQACGVPAVVGPAGGAVDCIENGVSGYCVPDDAALAGVAVQILQDDGVFSGLSAAAGASFRHRSWNDAAVFLETLAAEVCV</sequence>
<accession>A0A143DFB5</accession>
<evidence type="ECO:0000313" key="2">
    <source>
        <dbReference type="Proteomes" id="UP000076066"/>
    </source>
</evidence>
<name>A0A143DFB5_9PROT</name>